<dbReference type="PROSITE" id="PS00893">
    <property type="entry name" value="NUDIX_BOX"/>
    <property type="match status" value="1"/>
</dbReference>
<dbReference type="SUPFAM" id="SSF53254">
    <property type="entry name" value="Phosphoglycerate mutase-like"/>
    <property type="match status" value="1"/>
</dbReference>
<dbReference type="CDD" id="cd07040">
    <property type="entry name" value="HP"/>
    <property type="match status" value="1"/>
</dbReference>
<dbReference type="Gene3D" id="3.40.50.1240">
    <property type="entry name" value="Phosphoglycerate mutase-like"/>
    <property type="match status" value="1"/>
</dbReference>
<evidence type="ECO:0000313" key="3">
    <source>
        <dbReference type="EMBL" id="KFI68134.1"/>
    </source>
</evidence>
<dbReference type="Pfam" id="PF00300">
    <property type="entry name" value="His_Phos_1"/>
    <property type="match status" value="1"/>
</dbReference>
<dbReference type="PANTHER" id="PTHR21340:SF0">
    <property type="entry name" value="BIS(5'-NUCLEOSYL)-TETRAPHOSPHATASE [ASYMMETRICAL]"/>
    <property type="match status" value="1"/>
</dbReference>
<sequence>MSGKEKRIVQAAGGIVYRWKAESDYGADPMSAIELCVVHRPKYDDWSWPKGKLENNESFRHAAVREIGEETGKSVQLGPYLMEVEYPLNAEGKKSRHKSDPAEPVKQVKYWMATVVNRNDARHLTDPFGPVHRADIGEIDHVEWLPITQARKRLTHATDRDVLAAFVDRLEEGAGRAQTLLLVRHAKAESRKSWDGTDENRPITPKGAAHAYALDRELACFNPVRLITSPWLRCQQTVQMLAWQTQRPMEYLESMTEDAFADNSERTWHDFRTLLDATAQGEQTALICMHRPVIGGMFAKMQSMCSSSTLEKMLKRKSPYMPTGTALAISVVQDAGTTKIIDIQKVQPIVY</sequence>
<proteinExistence type="predicted"/>
<dbReference type="EC" id="3.6.1.55" evidence="3"/>
<dbReference type="GO" id="GO:0006754">
    <property type="term" value="P:ATP biosynthetic process"/>
    <property type="evidence" value="ECO:0007669"/>
    <property type="project" value="TreeGrafter"/>
</dbReference>
<dbReference type="InterPro" id="IPR000086">
    <property type="entry name" value="NUDIX_hydrolase_dom"/>
</dbReference>
<dbReference type="PROSITE" id="PS51462">
    <property type="entry name" value="NUDIX"/>
    <property type="match status" value="1"/>
</dbReference>
<dbReference type="InterPro" id="IPR015797">
    <property type="entry name" value="NUDIX_hydrolase-like_dom_sf"/>
</dbReference>
<reference evidence="3 4" key="1">
    <citation type="submission" date="2014-03" db="EMBL/GenBank/DDBJ databases">
        <title>Genomics of Bifidobacteria.</title>
        <authorList>
            <person name="Ventura M."/>
            <person name="Milani C."/>
            <person name="Lugli G.A."/>
        </authorList>
    </citation>
    <scope>NUCLEOTIDE SEQUENCE [LARGE SCALE GENOMIC DNA]</scope>
    <source>
        <strain evidence="3 4">LMG 11591</strain>
    </source>
</reference>
<dbReference type="SUPFAM" id="SSF55811">
    <property type="entry name" value="Nudix"/>
    <property type="match status" value="1"/>
</dbReference>
<dbReference type="InterPro" id="IPR051325">
    <property type="entry name" value="Nudix_hydrolase_domain"/>
</dbReference>
<dbReference type="STRING" id="1692.BMAGN_0082"/>
<evidence type="ECO:0000259" key="2">
    <source>
        <dbReference type="PROSITE" id="PS51462"/>
    </source>
</evidence>
<dbReference type="EMBL" id="JGZB01000004">
    <property type="protein sequence ID" value="KFI68134.1"/>
    <property type="molecule type" value="Genomic_DNA"/>
</dbReference>
<organism evidence="3 4">
    <name type="scientific">Bifidobacterium magnum</name>
    <dbReference type="NCBI Taxonomy" id="1692"/>
    <lineage>
        <taxon>Bacteria</taxon>
        <taxon>Bacillati</taxon>
        <taxon>Actinomycetota</taxon>
        <taxon>Actinomycetes</taxon>
        <taxon>Bifidobacteriales</taxon>
        <taxon>Bifidobacteriaceae</taxon>
        <taxon>Bifidobacterium</taxon>
    </lineage>
</organism>
<comment type="caution">
    <text evidence="3">The sequence shown here is derived from an EMBL/GenBank/DDBJ whole genome shotgun (WGS) entry which is preliminary data.</text>
</comment>
<gene>
    <name evidence="3" type="ORF">BMAGN_0082</name>
</gene>
<dbReference type="GO" id="GO:0006167">
    <property type="term" value="P:AMP biosynthetic process"/>
    <property type="evidence" value="ECO:0007669"/>
    <property type="project" value="TreeGrafter"/>
</dbReference>
<dbReference type="RefSeq" id="WP_022860357.1">
    <property type="nucleotide sequence ID" value="NZ_JGZB01000004.1"/>
</dbReference>
<evidence type="ECO:0000313" key="4">
    <source>
        <dbReference type="Proteomes" id="UP000029052"/>
    </source>
</evidence>
<keyword evidence="1 3" id="KW-0378">Hydrolase</keyword>
<dbReference type="SMART" id="SM00855">
    <property type="entry name" value="PGAM"/>
    <property type="match status" value="1"/>
</dbReference>
<protein>
    <submittedName>
        <fullName evidence="3">Phosphohydrolase (NUDIX family protein)</fullName>
        <ecNumber evidence="3">3.6.1.55</ecNumber>
    </submittedName>
</protein>
<feature type="domain" description="Nudix hydrolase" evidence="2">
    <location>
        <begin position="7"/>
        <end position="168"/>
    </location>
</feature>
<dbReference type="eggNOG" id="COG0494">
    <property type="taxonomic scope" value="Bacteria"/>
</dbReference>
<dbReference type="InterPro" id="IPR029033">
    <property type="entry name" value="His_PPase_superfam"/>
</dbReference>
<dbReference type="Proteomes" id="UP000029052">
    <property type="component" value="Unassembled WGS sequence"/>
</dbReference>
<evidence type="ECO:0000256" key="1">
    <source>
        <dbReference type="ARBA" id="ARBA00022801"/>
    </source>
</evidence>
<dbReference type="Pfam" id="PF00293">
    <property type="entry name" value="NUDIX"/>
    <property type="match status" value="1"/>
</dbReference>
<dbReference type="InterPro" id="IPR020084">
    <property type="entry name" value="NUDIX_hydrolase_CS"/>
</dbReference>
<dbReference type="InterPro" id="IPR013078">
    <property type="entry name" value="His_Pase_superF_clade-1"/>
</dbReference>
<dbReference type="GO" id="GO:0035539">
    <property type="term" value="F:8-oxo-7,8-dihydrodeoxyguanosine triphosphate pyrophosphatase activity"/>
    <property type="evidence" value="ECO:0007669"/>
    <property type="project" value="UniProtKB-EC"/>
</dbReference>
<accession>A0A087BAT4</accession>
<dbReference type="Gene3D" id="3.90.79.10">
    <property type="entry name" value="Nucleoside Triphosphate Pyrophosphohydrolase"/>
    <property type="match status" value="1"/>
</dbReference>
<dbReference type="AlphaFoldDB" id="A0A087BAT4"/>
<name>A0A087BAT4_9BIFI</name>
<dbReference type="CDD" id="cd03673">
    <property type="entry name" value="NUDIX_Ap6A_hydrolase"/>
    <property type="match status" value="1"/>
</dbReference>
<dbReference type="GO" id="GO:0004081">
    <property type="term" value="F:bis(5'-nucleosyl)-tetraphosphatase (asymmetrical) activity"/>
    <property type="evidence" value="ECO:0007669"/>
    <property type="project" value="TreeGrafter"/>
</dbReference>
<dbReference type="PANTHER" id="PTHR21340">
    <property type="entry name" value="DIADENOSINE 5,5-P1,P4-TETRAPHOSPHATE PYROPHOSPHOHYDROLASE MUTT"/>
    <property type="match status" value="1"/>
</dbReference>
<keyword evidence="4" id="KW-1185">Reference proteome</keyword>
<dbReference type="eggNOG" id="COG2062">
    <property type="taxonomic scope" value="Bacteria"/>
</dbReference>